<proteinExistence type="predicted"/>
<keyword evidence="2" id="KW-1185">Reference proteome</keyword>
<organism evidence="1 2">
    <name type="scientific">Arctium lappa</name>
    <name type="common">Greater burdock</name>
    <name type="synonym">Lappa major</name>
    <dbReference type="NCBI Taxonomy" id="4217"/>
    <lineage>
        <taxon>Eukaryota</taxon>
        <taxon>Viridiplantae</taxon>
        <taxon>Streptophyta</taxon>
        <taxon>Embryophyta</taxon>
        <taxon>Tracheophyta</taxon>
        <taxon>Spermatophyta</taxon>
        <taxon>Magnoliopsida</taxon>
        <taxon>eudicotyledons</taxon>
        <taxon>Gunneridae</taxon>
        <taxon>Pentapetalae</taxon>
        <taxon>asterids</taxon>
        <taxon>campanulids</taxon>
        <taxon>Asterales</taxon>
        <taxon>Asteraceae</taxon>
        <taxon>Carduoideae</taxon>
        <taxon>Cardueae</taxon>
        <taxon>Arctiinae</taxon>
        <taxon>Arctium</taxon>
    </lineage>
</organism>
<evidence type="ECO:0000313" key="2">
    <source>
        <dbReference type="Proteomes" id="UP001055879"/>
    </source>
</evidence>
<dbReference type="Proteomes" id="UP001055879">
    <property type="component" value="Linkage Group LG11"/>
</dbReference>
<reference evidence="2" key="1">
    <citation type="journal article" date="2022" name="Mol. Ecol. Resour.">
        <title>The genomes of chicory, endive, great burdock and yacon provide insights into Asteraceae palaeo-polyploidization history and plant inulin production.</title>
        <authorList>
            <person name="Fan W."/>
            <person name="Wang S."/>
            <person name="Wang H."/>
            <person name="Wang A."/>
            <person name="Jiang F."/>
            <person name="Liu H."/>
            <person name="Zhao H."/>
            <person name="Xu D."/>
            <person name="Zhang Y."/>
        </authorList>
    </citation>
    <scope>NUCLEOTIDE SEQUENCE [LARGE SCALE GENOMIC DNA]</scope>
    <source>
        <strain evidence="2">cv. Niubang</strain>
    </source>
</reference>
<protein>
    <submittedName>
        <fullName evidence="1">Uncharacterized protein</fullName>
    </submittedName>
</protein>
<gene>
    <name evidence="1" type="ORF">L6452_33207</name>
</gene>
<name>A0ACB8Z739_ARCLA</name>
<comment type="caution">
    <text evidence="1">The sequence shown here is derived from an EMBL/GenBank/DDBJ whole genome shotgun (WGS) entry which is preliminary data.</text>
</comment>
<evidence type="ECO:0000313" key="1">
    <source>
        <dbReference type="EMBL" id="KAI3693372.1"/>
    </source>
</evidence>
<dbReference type="EMBL" id="CM042057">
    <property type="protein sequence ID" value="KAI3693372.1"/>
    <property type="molecule type" value="Genomic_DNA"/>
</dbReference>
<accession>A0ACB8Z739</accession>
<reference evidence="1 2" key="2">
    <citation type="journal article" date="2022" name="Mol. Ecol. Resour.">
        <title>The genomes of chicory, endive, great burdock and yacon provide insights into Asteraceae paleo-polyploidization history and plant inulin production.</title>
        <authorList>
            <person name="Fan W."/>
            <person name="Wang S."/>
            <person name="Wang H."/>
            <person name="Wang A."/>
            <person name="Jiang F."/>
            <person name="Liu H."/>
            <person name="Zhao H."/>
            <person name="Xu D."/>
            <person name="Zhang Y."/>
        </authorList>
    </citation>
    <scope>NUCLEOTIDE SEQUENCE [LARGE SCALE GENOMIC DNA]</scope>
    <source>
        <strain evidence="2">cv. Niubang</strain>
    </source>
</reference>
<sequence>MKQSPIIFPILFSILITLFISSSDAQFCTPNEKLAGKNPFLGRLNDSDRCKNGKFSVTSKGSPLVVSNTNSIMTINSFEKGGDGGQPSECDGKFHSDDTLIVALSTEWYNHGQRCFKFINIYYNDKSVQAMVVDECDSNKGDGDDIVDASKAVWEALQVPKSEFGETAITWSDA</sequence>